<dbReference type="GO" id="GO:0071038">
    <property type="term" value="P:TRAMP-dependent tRNA surveillance pathway"/>
    <property type="evidence" value="ECO:0007669"/>
    <property type="project" value="TreeGrafter"/>
</dbReference>
<comment type="similarity">
    <text evidence="3">Belongs to the RNase PH family.</text>
</comment>
<name>A0A0N1PD98_LEPSE</name>
<dbReference type="InterPro" id="IPR027408">
    <property type="entry name" value="PNPase/RNase_PH_dom_sf"/>
</dbReference>
<dbReference type="PANTHER" id="PTHR11097">
    <property type="entry name" value="EXOSOME COMPLEX EXONUCLEASE RIBOSOMAL RNA PROCESSING PROTEIN"/>
    <property type="match status" value="1"/>
</dbReference>
<gene>
    <name evidence="6" type="ORF">ABL78_2747</name>
</gene>
<evidence type="ECO:0000256" key="3">
    <source>
        <dbReference type="ARBA" id="ARBA00006678"/>
    </source>
</evidence>
<dbReference type="GO" id="GO:0000176">
    <property type="term" value="C:nuclear exosome (RNase complex)"/>
    <property type="evidence" value="ECO:0007669"/>
    <property type="project" value="TreeGrafter"/>
</dbReference>
<dbReference type="GO" id="GO:0034473">
    <property type="term" value="P:U1 snRNA 3'-end processing"/>
    <property type="evidence" value="ECO:0007669"/>
    <property type="project" value="TreeGrafter"/>
</dbReference>
<evidence type="ECO:0000256" key="1">
    <source>
        <dbReference type="ARBA" id="ARBA00004123"/>
    </source>
</evidence>
<dbReference type="SUPFAM" id="SSF54211">
    <property type="entry name" value="Ribosomal protein S5 domain 2-like"/>
    <property type="match status" value="1"/>
</dbReference>
<feature type="compositionally biased region" description="Low complexity" evidence="5">
    <location>
        <begin position="203"/>
        <end position="214"/>
    </location>
</feature>
<comment type="subcellular location">
    <subcellularLocation>
        <location evidence="2">Cytoplasm</location>
    </subcellularLocation>
    <subcellularLocation>
        <location evidence="1">Nucleus</location>
    </subcellularLocation>
</comment>
<organism evidence="6 7">
    <name type="scientific">Leptomonas seymouri</name>
    <dbReference type="NCBI Taxonomy" id="5684"/>
    <lineage>
        <taxon>Eukaryota</taxon>
        <taxon>Discoba</taxon>
        <taxon>Euglenozoa</taxon>
        <taxon>Kinetoplastea</taxon>
        <taxon>Metakinetoplastina</taxon>
        <taxon>Trypanosomatida</taxon>
        <taxon>Trypanosomatidae</taxon>
        <taxon>Leishmaniinae</taxon>
        <taxon>Leptomonas</taxon>
    </lineage>
</organism>
<dbReference type="GO" id="GO:0000177">
    <property type="term" value="C:cytoplasmic exosome (RNase complex)"/>
    <property type="evidence" value="ECO:0007669"/>
    <property type="project" value="TreeGrafter"/>
</dbReference>
<proteinExistence type="inferred from homology"/>
<dbReference type="VEuPathDB" id="TriTrypDB:Lsey_0059_0180"/>
<keyword evidence="4" id="KW-0963">Cytoplasm</keyword>
<dbReference type="Proteomes" id="UP000038009">
    <property type="component" value="Unassembled WGS sequence"/>
</dbReference>
<dbReference type="GO" id="GO:0071035">
    <property type="term" value="P:nuclear polyadenylation-dependent rRNA catabolic process"/>
    <property type="evidence" value="ECO:0007669"/>
    <property type="project" value="TreeGrafter"/>
</dbReference>
<dbReference type="OMA" id="PTLREEW"/>
<evidence type="ECO:0000256" key="2">
    <source>
        <dbReference type="ARBA" id="ARBA00004496"/>
    </source>
</evidence>
<dbReference type="GO" id="GO:0035925">
    <property type="term" value="F:mRNA 3'-UTR AU-rich region binding"/>
    <property type="evidence" value="ECO:0007669"/>
    <property type="project" value="TreeGrafter"/>
</dbReference>
<feature type="region of interest" description="Disordered" evidence="5">
    <location>
        <begin position="184"/>
        <end position="224"/>
    </location>
</feature>
<protein>
    <submittedName>
        <fullName evidence="6">Putative RNasePH-like protein exosome associated protein 1 (Rrp42)</fullName>
    </submittedName>
</protein>
<dbReference type="GO" id="GO:0071028">
    <property type="term" value="P:nuclear mRNA surveillance"/>
    <property type="evidence" value="ECO:0007669"/>
    <property type="project" value="TreeGrafter"/>
</dbReference>
<reference evidence="6 7" key="1">
    <citation type="journal article" date="2015" name="PLoS Pathog.">
        <title>Leptomonas seymouri: Adaptations to the Dixenous Life Cycle Analyzed by Genome Sequencing, Transcriptome Profiling and Co-infection with Leishmania donovani.</title>
        <authorList>
            <person name="Kraeva N."/>
            <person name="Butenko A."/>
            <person name="Hlavacova J."/>
            <person name="Kostygov A."/>
            <person name="Myskova J."/>
            <person name="Grybchuk D."/>
            <person name="Lestinova T."/>
            <person name="Votypka J."/>
            <person name="Volf P."/>
            <person name="Opperdoes F."/>
            <person name="Flegontov P."/>
            <person name="Lukes J."/>
            <person name="Yurchenko V."/>
        </authorList>
    </citation>
    <scope>NUCLEOTIDE SEQUENCE [LARGE SCALE GENOMIC DNA]</scope>
    <source>
        <strain evidence="6 7">ATCC 30220</strain>
    </source>
</reference>
<accession>A0A0N1PD98</accession>
<dbReference type="EMBL" id="LJSK01000059">
    <property type="protein sequence ID" value="KPI88170.1"/>
    <property type="molecule type" value="Genomic_DNA"/>
</dbReference>
<dbReference type="InterPro" id="IPR050590">
    <property type="entry name" value="Exosome_comp_Rrp42_subfam"/>
</dbReference>
<dbReference type="PANTHER" id="PTHR11097:SF33">
    <property type="entry name" value="RNASEPH-LIKE PROTEIN EXOSOME-ASSOCIATED PROTEIN 1 RRP42 HOMOLOGUE"/>
    <property type="match status" value="1"/>
</dbReference>
<feature type="region of interest" description="Disordered" evidence="5">
    <location>
        <begin position="35"/>
        <end position="61"/>
    </location>
</feature>
<sequence>MSVGLASISLAEVRAVQDGVANDVREDGRTLLQRRPALTISRSSPSAAAATGKADDATSAGAETHEVYNGSYVEVNASGTVVLAAATPSVVDGCATSSSFSVGEDQLGMETAAAATASSDTGRGQLHITIDAVPHVLDAYASAVGGRSVSRYRRDYLAFLASTIRQVFGAAQVQVQEQQGVAEAEVVPEREGGVEEEAGGGESAAVTSSSSGAAAEGGGRAGRGGANVASGFPAEELYIGEGFGFLIHVDVHVLQCVGGNLFTSIAYAVHAALRSLQLPAVTLHKAPGDGAGVSVEVDRSQPYHKPVSWTQLPLLCVLLVSPTGHLVVDPTLREEWALPQQVHVAAGANGQVFYFRYQQLPSRRGNSYQLREGEKTDAETCAACVALPSGLNLSDCWAVLSDAVYVCQAMIHECEEALHGQTDLH</sequence>
<evidence type="ECO:0000256" key="4">
    <source>
        <dbReference type="ARBA" id="ARBA00022490"/>
    </source>
</evidence>
<feature type="compositionally biased region" description="Gly residues" evidence="5">
    <location>
        <begin position="215"/>
        <end position="224"/>
    </location>
</feature>
<dbReference type="GO" id="GO:0016075">
    <property type="term" value="P:rRNA catabolic process"/>
    <property type="evidence" value="ECO:0007669"/>
    <property type="project" value="TreeGrafter"/>
</dbReference>
<dbReference type="OrthoDB" id="272245at2759"/>
<dbReference type="GO" id="GO:0034475">
    <property type="term" value="P:U4 snRNA 3'-end processing"/>
    <property type="evidence" value="ECO:0007669"/>
    <property type="project" value="TreeGrafter"/>
</dbReference>
<evidence type="ECO:0000313" key="6">
    <source>
        <dbReference type="EMBL" id="KPI88170.1"/>
    </source>
</evidence>
<comment type="caution">
    <text evidence="6">The sequence shown here is derived from an EMBL/GenBank/DDBJ whole genome shotgun (WGS) entry which is preliminary data.</text>
</comment>
<keyword evidence="7" id="KW-1185">Reference proteome</keyword>
<feature type="compositionally biased region" description="Low complexity" evidence="5">
    <location>
        <begin position="46"/>
        <end position="61"/>
    </location>
</feature>
<dbReference type="GO" id="GO:0034476">
    <property type="term" value="P:U5 snRNA 3'-end processing"/>
    <property type="evidence" value="ECO:0007669"/>
    <property type="project" value="TreeGrafter"/>
</dbReference>
<dbReference type="GO" id="GO:0000467">
    <property type="term" value="P:exonucleolytic trimming to generate mature 3'-end of 5.8S rRNA from tricistronic rRNA transcript (SSU-rRNA, 5.8S rRNA, LSU-rRNA)"/>
    <property type="evidence" value="ECO:0007669"/>
    <property type="project" value="TreeGrafter"/>
</dbReference>
<evidence type="ECO:0000313" key="7">
    <source>
        <dbReference type="Proteomes" id="UP000038009"/>
    </source>
</evidence>
<dbReference type="Gene3D" id="3.30.230.70">
    <property type="entry name" value="GHMP Kinase, N-terminal domain"/>
    <property type="match status" value="1"/>
</dbReference>
<dbReference type="InterPro" id="IPR020568">
    <property type="entry name" value="Ribosomal_Su5_D2-typ_SF"/>
</dbReference>
<dbReference type="AlphaFoldDB" id="A0A0N1PD98"/>
<evidence type="ECO:0000256" key="5">
    <source>
        <dbReference type="SAM" id="MobiDB-lite"/>
    </source>
</evidence>